<dbReference type="GO" id="GO:0005789">
    <property type="term" value="C:endoplasmic reticulum membrane"/>
    <property type="evidence" value="ECO:0007669"/>
    <property type="project" value="UniProtKB-SubCell"/>
</dbReference>
<organism evidence="9 10">
    <name type="scientific">Cuscuta campestris</name>
    <dbReference type="NCBI Taxonomy" id="132261"/>
    <lineage>
        <taxon>Eukaryota</taxon>
        <taxon>Viridiplantae</taxon>
        <taxon>Streptophyta</taxon>
        <taxon>Embryophyta</taxon>
        <taxon>Tracheophyta</taxon>
        <taxon>Spermatophyta</taxon>
        <taxon>Magnoliopsida</taxon>
        <taxon>eudicotyledons</taxon>
        <taxon>Gunneridae</taxon>
        <taxon>Pentapetalae</taxon>
        <taxon>asterids</taxon>
        <taxon>lamiids</taxon>
        <taxon>Solanales</taxon>
        <taxon>Convolvulaceae</taxon>
        <taxon>Cuscuteae</taxon>
        <taxon>Cuscuta</taxon>
        <taxon>Cuscuta subgen. Grammica</taxon>
        <taxon>Cuscuta sect. Cleistogrammica</taxon>
    </lineage>
</organism>
<keyword evidence="5" id="KW-0443">Lipid metabolism</keyword>
<proteinExistence type="predicted"/>
<dbReference type="GO" id="GO:0140042">
    <property type="term" value="P:lipid droplet formation"/>
    <property type="evidence" value="ECO:0007669"/>
    <property type="project" value="UniProtKB-ARBA"/>
</dbReference>
<keyword evidence="3" id="KW-0256">Endoplasmic reticulum</keyword>
<keyword evidence="10" id="KW-1185">Reference proteome</keyword>
<dbReference type="GO" id="GO:0006629">
    <property type="term" value="P:lipid metabolic process"/>
    <property type="evidence" value="ECO:0007669"/>
    <property type="project" value="UniProtKB-KW"/>
</dbReference>
<evidence type="ECO:0000256" key="7">
    <source>
        <dbReference type="SAM" id="MobiDB-lite"/>
    </source>
</evidence>
<accession>A0A484MXX6</accession>
<feature type="compositionally biased region" description="Basic and acidic residues" evidence="7">
    <location>
        <begin position="427"/>
        <end position="438"/>
    </location>
</feature>
<evidence type="ECO:0000313" key="10">
    <source>
        <dbReference type="Proteomes" id="UP000595140"/>
    </source>
</evidence>
<feature type="compositionally biased region" description="Low complexity" evidence="7">
    <location>
        <begin position="412"/>
        <end position="423"/>
    </location>
</feature>
<evidence type="ECO:0000256" key="4">
    <source>
        <dbReference type="ARBA" id="ARBA00022989"/>
    </source>
</evidence>
<gene>
    <name evidence="9" type="ORF">CCAM_LOCUS34440</name>
</gene>
<evidence type="ECO:0000256" key="5">
    <source>
        <dbReference type="ARBA" id="ARBA00023098"/>
    </source>
</evidence>
<dbReference type="Proteomes" id="UP000595140">
    <property type="component" value="Unassembled WGS sequence"/>
</dbReference>
<dbReference type="PANTHER" id="PTHR21212:SF5">
    <property type="entry name" value="SEIPIN-1"/>
    <property type="match status" value="1"/>
</dbReference>
<name>A0A484MXX6_9ASTE</name>
<evidence type="ECO:0000256" key="2">
    <source>
        <dbReference type="ARBA" id="ARBA00022692"/>
    </source>
</evidence>
<dbReference type="AlphaFoldDB" id="A0A484MXX6"/>
<dbReference type="Pfam" id="PF06775">
    <property type="entry name" value="Seipin"/>
    <property type="match status" value="1"/>
</dbReference>
<sequence length="454" mass="49990">MTADSAVAHFSLFRACPRRPASATRRPPPPTAAGYLADWFSKSIISLNSQILSACSYALPSPRFSLFSFRYETDRAVEPVMLSAATSASQEDRGGYGGGALLRKIGVGILAAAYVGMILGLLLTLAAILGVSLVRLWVEEPVLLRERLSFDYTAAHPTATFSFAHGSSGGGGFIGHKGIFVPKNKKVGVPLGHTFYVSLVLVMPESDYNRELGIFQVGAELISNGGSARTRSSQPCMLHFTSQPIRLMRELVWGLPLLLGITAESQRIVIPMIRHKESHPRTEAVRVTLMPRAGTVELPQVYGAEIVLKSHLPWTKEILHRWKWTLYVWATLYIYTTLLIISLCCFRPLVVPLLRGGDAGAHEEEGFASEGREEEEESDVLESWKRRRLGRYRRKRGTMVVEPKVVVEEPPETVAAVESSASSYTITREDTNPDAPREEAEDSESVCFGSGVEE</sequence>
<keyword evidence="4 8" id="KW-1133">Transmembrane helix</keyword>
<dbReference type="InterPro" id="IPR009617">
    <property type="entry name" value="Seipin"/>
</dbReference>
<evidence type="ECO:0000256" key="8">
    <source>
        <dbReference type="SAM" id="Phobius"/>
    </source>
</evidence>
<evidence type="ECO:0000256" key="3">
    <source>
        <dbReference type="ARBA" id="ARBA00022824"/>
    </source>
</evidence>
<evidence type="ECO:0000256" key="6">
    <source>
        <dbReference type="ARBA" id="ARBA00023136"/>
    </source>
</evidence>
<reference evidence="9 10" key="1">
    <citation type="submission" date="2018-04" db="EMBL/GenBank/DDBJ databases">
        <authorList>
            <person name="Vogel A."/>
        </authorList>
    </citation>
    <scope>NUCLEOTIDE SEQUENCE [LARGE SCALE GENOMIC DNA]</scope>
</reference>
<evidence type="ECO:0000313" key="9">
    <source>
        <dbReference type="EMBL" id="VFQ92664.1"/>
    </source>
</evidence>
<comment type="subcellular location">
    <subcellularLocation>
        <location evidence="1">Endoplasmic reticulum membrane</location>
        <topology evidence="1">Multi-pass membrane protein</topology>
    </subcellularLocation>
</comment>
<dbReference type="EMBL" id="OOIL02004591">
    <property type="protein sequence ID" value="VFQ92664.1"/>
    <property type="molecule type" value="Genomic_DNA"/>
</dbReference>
<dbReference type="OrthoDB" id="3990054at2759"/>
<evidence type="ECO:0008006" key="11">
    <source>
        <dbReference type="Google" id="ProtNLM"/>
    </source>
</evidence>
<protein>
    <recommendedName>
        <fullName evidence="11">Seipin</fullName>
    </recommendedName>
</protein>
<keyword evidence="6 8" id="KW-0472">Membrane</keyword>
<evidence type="ECO:0000256" key="1">
    <source>
        <dbReference type="ARBA" id="ARBA00004477"/>
    </source>
</evidence>
<dbReference type="PANTHER" id="PTHR21212">
    <property type="entry name" value="BERNARDINELLI-SEIP CONGENITAL LIPODYSTROPHY 2 HOMOLOG BSCL2 PROTEIN"/>
    <property type="match status" value="1"/>
</dbReference>
<dbReference type="CDD" id="cd23995">
    <property type="entry name" value="Seipin_BSCL2_like"/>
    <property type="match status" value="1"/>
</dbReference>
<keyword evidence="2 8" id="KW-0812">Transmembrane</keyword>
<feature type="region of interest" description="Disordered" evidence="7">
    <location>
        <begin position="412"/>
        <end position="454"/>
    </location>
</feature>
<feature type="transmembrane region" description="Helical" evidence="8">
    <location>
        <begin position="105"/>
        <end position="138"/>
    </location>
</feature>
<feature type="transmembrane region" description="Helical" evidence="8">
    <location>
        <begin position="324"/>
        <end position="343"/>
    </location>
</feature>